<keyword evidence="3" id="KW-0238">DNA-binding</keyword>
<evidence type="ECO:0000313" key="6">
    <source>
        <dbReference type="EMBL" id="NWC34066.1"/>
    </source>
</evidence>
<dbReference type="InterPro" id="IPR000847">
    <property type="entry name" value="LysR_HTH_N"/>
</dbReference>
<dbReference type="CDD" id="cd08415">
    <property type="entry name" value="PBP2_LysR_opines_like"/>
    <property type="match status" value="1"/>
</dbReference>
<dbReference type="GO" id="GO:0003700">
    <property type="term" value="F:DNA-binding transcription factor activity"/>
    <property type="evidence" value="ECO:0007669"/>
    <property type="project" value="InterPro"/>
</dbReference>
<sequence length="294" mass="31632">MNLRQVEAFHAVMRTGSMTGAANLMAVTQPAVTRLIRDFEDVVGFPLFERRGNQLLPTPQAIALIPEVERSFIGLDRIARLAAGIRENTAGSLRIAAMPAVANTLLPRFLAHFLAQRPNLQVSLQGIPSHQVAEMVAAGQVDIGYAEGPLNRHGLDIQAVAMEAVVILPPGHPLAEHAVLTPAHLAHQRFIGLRPGSLFAAGVQLALSEVPRVSQVEASLTYTACALVAQGLGISIVDPPTARDFLAQGLLIRPLSVPIDTGFLVIRSSESHNQGLVEVFSSQFLEYFEKDALR</sequence>
<name>A0A7Y7YDU5_9PSED</name>
<evidence type="ECO:0000259" key="5">
    <source>
        <dbReference type="PROSITE" id="PS50931"/>
    </source>
</evidence>
<comment type="similarity">
    <text evidence="1">Belongs to the LysR transcriptional regulatory family.</text>
</comment>
<dbReference type="PANTHER" id="PTHR30427">
    <property type="entry name" value="TRANSCRIPTIONAL ACTIVATOR PROTEIN LYSR"/>
    <property type="match status" value="1"/>
</dbReference>
<evidence type="ECO:0000313" key="7">
    <source>
        <dbReference type="Proteomes" id="UP000520592"/>
    </source>
</evidence>
<dbReference type="PROSITE" id="PS50931">
    <property type="entry name" value="HTH_LYSR"/>
    <property type="match status" value="1"/>
</dbReference>
<dbReference type="Pfam" id="PF00126">
    <property type="entry name" value="HTH_1"/>
    <property type="match status" value="1"/>
</dbReference>
<dbReference type="PANTHER" id="PTHR30427:SF1">
    <property type="entry name" value="TRANSCRIPTIONAL ACTIVATOR PROTEIN LYSR"/>
    <property type="match status" value="1"/>
</dbReference>
<dbReference type="AlphaFoldDB" id="A0A7Y7YDU5"/>
<dbReference type="SUPFAM" id="SSF46785">
    <property type="entry name" value="Winged helix' DNA-binding domain"/>
    <property type="match status" value="1"/>
</dbReference>
<dbReference type="InterPro" id="IPR036390">
    <property type="entry name" value="WH_DNA-bd_sf"/>
</dbReference>
<evidence type="ECO:0000256" key="2">
    <source>
        <dbReference type="ARBA" id="ARBA00023015"/>
    </source>
</evidence>
<dbReference type="GO" id="GO:0043565">
    <property type="term" value="F:sequence-specific DNA binding"/>
    <property type="evidence" value="ECO:0007669"/>
    <property type="project" value="TreeGrafter"/>
</dbReference>
<accession>A0A7Y7YDU5</accession>
<dbReference type="SUPFAM" id="SSF53850">
    <property type="entry name" value="Periplasmic binding protein-like II"/>
    <property type="match status" value="1"/>
</dbReference>
<gene>
    <name evidence="6" type="ORF">HX876_16810</name>
</gene>
<dbReference type="InterPro" id="IPR037424">
    <property type="entry name" value="NocR_PBP2"/>
</dbReference>
<comment type="caution">
    <text evidence="6">The sequence shown here is derived from an EMBL/GenBank/DDBJ whole genome shotgun (WGS) entry which is preliminary data.</text>
</comment>
<dbReference type="Proteomes" id="UP000520592">
    <property type="component" value="Unassembled WGS sequence"/>
</dbReference>
<dbReference type="InterPro" id="IPR036388">
    <property type="entry name" value="WH-like_DNA-bd_sf"/>
</dbReference>
<evidence type="ECO:0000256" key="4">
    <source>
        <dbReference type="ARBA" id="ARBA00023163"/>
    </source>
</evidence>
<dbReference type="Gene3D" id="1.10.10.10">
    <property type="entry name" value="Winged helix-like DNA-binding domain superfamily/Winged helix DNA-binding domain"/>
    <property type="match status" value="1"/>
</dbReference>
<dbReference type="GO" id="GO:0010628">
    <property type="term" value="P:positive regulation of gene expression"/>
    <property type="evidence" value="ECO:0007669"/>
    <property type="project" value="TreeGrafter"/>
</dbReference>
<dbReference type="Gene3D" id="3.40.190.290">
    <property type="match status" value="1"/>
</dbReference>
<proteinExistence type="inferred from homology"/>
<dbReference type="EMBL" id="JACAQD010000018">
    <property type="protein sequence ID" value="NWC34066.1"/>
    <property type="molecule type" value="Genomic_DNA"/>
</dbReference>
<protein>
    <submittedName>
        <fullName evidence="6">LysR family transcriptional regulator</fullName>
    </submittedName>
</protein>
<reference evidence="6 7" key="1">
    <citation type="submission" date="2020-04" db="EMBL/GenBank/DDBJ databases">
        <title>Molecular characterization of pseudomonads from Agaricus bisporus reveal novel blotch 2 pathogens in Western Europe.</title>
        <authorList>
            <person name="Taparia T."/>
            <person name="Krijger M."/>
            <person name="Haynes E."/>
            <person name="Elpinstone J.G."/>
            <person name="Noble R."/>
            <person name="Van Der Wolf J."/>
        </authorList>
    </citation>
    <scope>NUCLEOTIDE SEQUENCE [LARGE SCALE GENOMIC DNA]</scope>
    <source>
        <strain evidence="6 7">IPO3737</strain>
    </source>
</reference>
<feature type="domain" description="HTH lysR-type" evidence="5">
    <location>
        <begin position="1"/>
        <end position="58"/>
    </location>
</feature>
<dbReference type="Pfam" id="PF03466">
    <property type="entry name" value="LysR_substrate"/>
    <property type="match status" value="1"/>
</dbReference>
<dbReference type="InterPro" id="IPR005119">
    <property type="entry name" value="LysR_subst-bd"/>
</dbReference>
<keyword evidence="2" id="KW-0805">Transcription regulation</keyword>
<evidence type="ECO:0000256" key="3">
    <source>
        <dbReference type="ARBA" id="ARBA00023125"/>
    </source>
</evidence>
<evidence type="ECO:0000256" key="1">
    <source>
        <dbReference type="ARBA" id="ARBA00009437"/>
    </source>
</evidence>
<organism evidence="6 7">
    <name type="scientific">Pseudomonas gingeri</name>
    <dbReference type="NCBI Taxonomy" id="117681"/>
    <lineage>
        <taxon>Bacteria</taxon>
        <taxon>Pseudomonadati</taxon>
        <taxon>Pseudomonadota</taxon>
        <taxon>Gammaproteobacteria</taxon>
        <taxon>Pseudomonadales</taxon>
        <taxon>Pseudomonadaceae</taxon>
        <taxon>Pseudomonas</taxon>
    </lineage>
</organism>
<keyword evidence="4" id="KW-0804">Transcription</keyword>